<evidence type="ECO:0000256" key="1">
    <source>
        <dbReference type="SAM" id="Coils"/>
    </source>
</evidence>
<accession>A0A920BVA6</accession>
<keyword evidence="1" id="KW-0175">Coiled coil</keyword>
<evidence type="ECO:0008006" key="4">
    <source>
        <dbReference type="Google" id="ProtNLM"/>
    </source>
</evidence>
<name>A0A920BVA6_9BACI</name>
<comment type="caution">
    <text evidence="2">The sequence shown here is derived from an EMBL/GenBank/DDBJ whole genome shotgun (WGS) entry which is preliminary data.</text>
</comment>
<dbReference type="Pfam" id="PF05708">
    <property type="entry name" value="Peptidase_C92"/>
    <property type="match status" value="1"/>
</dbReference>
<protein>
    <recommendedName>
        <fullName evidence="4">YycO</fullName>
    </recommendedName>
</protein>
<proteinExistence type="predicted"/>
<dbReference type="EMBL" id="BORC01000006">
    <property type="protein sequence ID" value="GIN63366.1"/>
    <property type="molecule type" value="Genomic_DNA"/>
</dbReference>
<gene>
    <name evidence="2" type="ORF">J27TS8_33590</name>
</gene>
<keyword evidence="3" id="KW-1185">Reference proteome</keyword>
<evidence type="ECO:0000313" key="3">
    <source>
        <dbReference type="Proteomes" id="UP000682111"/>
    </source>
</evidence>
<sequence length="251" mass="28095">MKRLIYSTLIMSILLGGTNIDTAQASSSDLYLNYLVEMQPGITLDEVKEAAENVAIDQNRTVEDVLKQMHDELKADIEKGQKEREQSNKKYTTFGGSAGKFYLDPGTKGDIYYTDAYTGAIDIEVNHGHVGMYYMPKELVESVPKKGVRTIKTSERRVHAGAVQQSVNSVTVGERNKAVGWAYSRVGKDEYSYNFATNRTTSHTGKKNCSKLVWSAYIQYGGIDIDKDGGLGVYPRDIRDSHYTKTYKTIK</sequence>
<dbReference type="Gene3D" id="3.90.1720.10">
    <property type="entry name" value="endopeptidase domain like (from Nostoc punctiforme)"/>
    <property type="match status" value="1"/>
</dbReference>
<feature type="coiled-coil region" evidence="1">
    <location>
        <begin position="63"/>
        <end position="90"/>
    </location>
</feature>
<reference evidence="2" key="1">
    <citation type="submission" date="2021-03" db="EMBL/GenBank/DDBJ databases">
        <title>Antimicrobial resistance genes in bacteria isolated from Japanese honey, and their potential for conferring macrolide and lincosamide resistance in the American foulbrood pathogen Paenibacillus larvae.</title>
        <authorList>
            <person name="Okamoto M."/>
            <person name="Kumagai M."/>
            <person name="Kanamori H."/>
            <person name="Takamatsu D."/>
        </authorList>
    </citation>
    <scope>NUCLEOTIDE SEQUENCE</scope>
    <source>
        <strain evidence="2">J27TS8</strain>
    </source>
</reference>
<dbReference type="RefSeq" id="WP_095314580.1">
    <property type="nucleotide sequence ID" value="NZ_BORC01000006.1"/>
</dbReference>
<dbReference type="Proteomes" id="UP000682111">
    <property type="component" value="Unassembled WGS sequence"/>
</dbReference>
<dbReference type="AlphaFoldDB" id="A0A920BVA6"/>
<dbReference type="InterPro" id="IPR024453">
    <property type="entry name" value="Peptidase_C92"/>
</dbReference>
<dbReference type="SUPFAM" id="SSF54001">
    <property type="entry name" value="Cysteine proteinases"/>
    <property type="match status" value="1"/>
</dbReference>
<dbReference type="InterPro" id="IPR038765">
    <property type="entry name" value="Papain-like_cys_pep_sf"/>
</dbReference>
<evidence type="ECO:0000313" key="2">
    <source>
        <dbReference type="EMBL" id="GIN63366.1"/>
    </source>
</evidence>
<organism evidence="2 3">
    <name type="scientific">Robertmurraya siralis</name>
    <dbReference type="NCBI Taxonomy" id="77777"/>
    <lineage>
        <taxon>Bacteria</taxon>
        <taxon>Bacillati</taxon>
        <taxon>Bacillota</taxon>
        <taxon>Bacilli</taxon>
        <taxon>Bacillales</taxon>
        <taxon>Bacillaceae</taxon>
        <taxon>Robertmurraya</taxon>
    </lineage>
</organism>